<evidence type="ECO:0000313" key="3">
    <source>
        <dbReference type="EMBL" id="KRN89674.1"/>
    </source>
</evidence>
<feature type="domain" description="Glycosyltransferase subfamily 4-like N-terminal" evidence="2">
    <location>
        <begin position="15"/>
        <end position="177"/>
    </location>
</feature>
<dbReference type="PANTHER" id="PTHR45947">
    <property type="entry name" value="SULFOQUINOVOSYL TRANSFERASE SQD2"/>
    <property type="match status" value="1"/>
</dbReference>
<dbReference type="Pfam" id="PF00534">
    <property type="entry name" value="Glycos_transf_1"/>
    <property type="match status" value="1"/>
</dbReference>
<evidence type="ECO:0000259" key="1">
    <source>
        <dbReference type="Pfam" id="PF00534"/>
    </source>
</evidence>
<evidence type="ECO:0000259" key="2">
    <source>
        <dbReference type="Pfam" id="PF13439"/>
    </source>
</evidence>
<dbReference type="EMBL" id="JQBQ01000028">
    <property type="protein sequence ID" value="KRN89674.1"/>
    <property type="molecule type" value="Genomic_DNA"/>
</dbReference>
<accession>A0A0R2KSQ3</accession>
<dbReference type="InterPro" id="IPR001296">
    <property type="entry name" value="Glyco_trans_1"/>
</dbReference>
<dbReference type="PATRIC" id="fig|695563.3.peg.900"/>
<gene>
    <name evidence="3" type="ORF">IV44_GL000849</name>
</gene>
<organism evidence="3 4">
    <name type="scientific">Lactobacillus amylovorus subsp. animalium DSM 16698</name>
    <dbReference type="NCBI Taxonomy" id="695563"/>
    <lineage>
        <taxon>Bacteria</taxon>
        <taxon>Bacillati</taxon>
        <taxon>Bacillota</taxon>
        <taxon>Bacilli</taxon>
        <taxon>Lactobacillales</taxon>
        <taxon>Lactobacillaceae</taxon>
        <taxon>Lactobacillus</taxon>
        <taxon>Lactobacillus amylovorus subsp. animalium</taxon>
    </lineage>
</organism>
<reference evidence="3 4" key="1">
    <citation type="journal article" date="2015" name="Genome Announc.">
        <title>Expanding the biotechnology potential of lactobacilli through comparative genomics of 213 strains and associated genera.</title>
        <authorList>
            <person name="Sun Z."/>
            <person name="Harris H.M."/>
            <person name="McCann A."/>
            <person name="Guo C."/>
            <person name="Argimon S."/>
            <person name="Zhang W."/>
            <person name="Yang X."/>
            <person name="Jeffery I.B."/>
            <person name="Cooney J.C."/>
            <person name="Kagawa T.F."/>
            <person name="Liu W."/>
            <person name="Song Y."/>
            <person name="Salvetti E."/>
            <person name="Wrobel A."/>
            <person name="Rasinkangas P."/>
            <person name="Parkhill J."/>
            <person name="Rea M.C."/>
            <person name="O'Sullivan O."/>
            <person name="Ritari J."/>
            <person name="Douillard F.P."/>
            <person name="Paul Ross R."/>
            <person name="Yang R."/>
            <person name="Briner A.E."/>
            <person name="Felis G.E."/>
            <person name="de Vos W.M."/>
            <person name="Barrangou R."/>
            <person name="Klaenhammer T.R."/>
            <person name="Caufield P.W."/>
            <person name="Cui Y."/>
            <person name="Zhang H."/>
            <person name="O'Toole P.W."/>
        </authorList>
    </citation>
    <scope>NUCLEOTIDE SEQUENCE [LARGE SCALE GENOMIC DNA]</scope>
    <source>
        <strain evidence="3 4">DSM 16698</strain>
    </source>
</reference>
<dbReference type="Gene3D" id="3.40.50.2000">
    <property type="entry name" value="Glycogen Phosphorylase B"/>
    <property type="match status" value="2"/>
</dbReference>
<sequence length="363" mass="42096">MRKKKILYFVEAFGGGVFTYLVNLTNELCDEYDIYIAYGLRKQTPKNFKKYFDKRIHLIKVQNYQRSISLLRDTKALLEMKRIANKVKPDIIHLNSSKAGILGRFLFRNSNVPVFYTPHGYSFLMADISNQKKAFYKLLEKAFAFKNIETIACSKGEYEITKKLTSNATYVDNGINLREFDGIRLNHQADKNHLKIATLGRISLQKNPTLFNKIAMAFPNIEFLWIGDGELKDEITASNIAITGWVNNRTALQYMADIDIFLLPSLWEGLPMALLEAMYMKKICVVSNVVGNRDVIHNENNGYICDDLTDFIERIKKITQANEIPFRLIENANREIVTHYNSNIMAKKYKKIYCQEMKAKYKR</sequence>
<dbReference type="InterPro" id="IPR028098">
    <property type="entry name" value="Glyco_trans_4-like_N"/>
</dbReference>
<comment type="caution">
    <text evidence="3">The sequence shown here is derived from an EMBL/GenBank/DDBJ whole genome shotgun (WGS) entry which is preliminary data.</text>
</comment>
<name>A0A0R2KSQ3_LACAM</name>
<dbReference type="GO" id="GO:0016757">
    <property type="term" value="F:glycosyltransferase activity"/>
    <property type="evidence" value="ECO:0007669"/>
    <property type="project" value="InterPro"/>
</dbReference>
<dbReference type="SUPFAM" id="SSF53756">
    <property type="entry name" value="UDP-Glycosyltransferase/glycogen phosphorylase"/>
    <property type="match status" value="1"/>
</dbReference>
<protein>
    <submittedName>
        <fullName evidence="3">Glycosyltransferase</fullName>
    </submittedName>
</protein>
<evidence type="ECO:0000313" key="4">
    <source>
        <dbReference type="Proteomes" id="UP000051529"/>
    </source>
</evidence>
<dbReference type="RefSeq" id="WP_056985598.1">
    <property type="nucleotide sequence ID" value="NZ_JQBQ01000028.1"/>
</dbReference>
<dbReference type="AlphaFoldDB" id="A0A0R2KSQ3"/>
<feature type="domain" description="Glycosyl transferase family 1" evidence="1">
    <location>
        <begin position="186"/>
        <end position="333"/>
    </location>
</feature>
<dbReference type="PANTHER" id="PTHR45947:SF3">
    <property type="entry name" value="SULFOQUINOVOSYL TRANSFERASE SQD2"/>
    <property type="match status" value="1"/>
</dbReference>
<dbReference type="Proteomes" id="UP000051529">
    <property type="component" value="Unassembled WGS sequence"/>
</dbReference>
<dbReference type="InterPro" id="IPR050194">
    <property type="entry name" value="Glycosyltransferase_grp1"/>
</dbReference>
<proteinExistence type="predicted"/>
<dbReference type="Pfam" id="PF13439">
    <property type="entry name" value="Glyco_transf_4"/>
    <property type="match status" value="1"/>
</dbReference>
<keyword evidence="3" id="KW-0808">Transferase</keyword>